<dbReference type="InterPro" id="IPR050564">
    <property type="entry name" value="F420-G6PD/mer"/>
</dbReference>
<feature type="compositionally biased region" description="Basic and acidic residues" evidence="2">
    <location>
        <begin position="334"/>
        <end position="344"/>
    </location>
</feature>
<feature type="region of interest" description="Disordered" evidence="2">
    <location>
        <begin position="288"/>
        <end position="430"/>
    </location>
</feature>
<feature type="domain" description="Hemerythrin-like" evidence="4">
    <location>
        <begin position="431"/>
        <end position="572"/>
    </location>
</feature>
<dbReference type="Pfam" id="PF01814">
    <property type="entry name" value="Hemerythrin"/>
    <property type="match status" value="1"/>
</dbReference>
<dbReference type="SUPFAM" id="SSF51679">
    <property type="entry name" value="Bacterial luciferase-like"/>
    <property type="match status" value="1"/>
</dbReference>
<feature type="domain" description="Luciferase-like" evidence="3">
    <location>
        <begin position="17"/>
        <end position="233"/>
    </location>
</feature>
<evidence type="ECO:0000256" key="1">
    <source>
        <dbReference type="ARBA" id="ARBA00023002"/>
    </source>
</evidence>
<keyword evidence="1" id="KW-0560">Oxidoreductase</keyword>
<dbReference type="PANTHER" id="PTHR43244:SF1">
    <property type="entry name" value="5,10-METHYLENETETRAHYDROMETHANOPTERIN REDUCTASE"/>
    <property type="match status" value="1"/>
</dbReference>
<dbReference type="InterPro" id="IPR011251">
    <property type="entry name" value="Luciferase-like_dom"/>
</dbReference>
<feature type="compositionally biased region" description="Basic and acidic residues" evidence="2">
    <location>
        <begin position="393"/>
        <end position="407"/>
    </location>
</feature>
<comment type="caution">
    <text evidence="5">The sequence shown here is derived from an EMBL/GenBank/DDBJ whole genome shotgun (WGS) entry which is preliminary data.</text>
</comment>
<dbReference type="InterPro" id="IPR036661">
    <property type="entry name" value="Luciferase-like_sf"/>
</dbReference>
<dbReference type="RefSeq" id="WP_345563921.1">
    <property type="nucleotide sequence ID" value="NZ_BAABDQ010000008.1"/>
</dbReference>
<dbReference type="Pfam" id="PF00296">
    <property type="entry name" value="Bac_luciferase"/>
    <property type="match status" value="1"/>
</dbReference>
<name>A0ABP6WY35_9ACTN</name>
<organism evidence="5 6">
    <name type="scientific">Nonomuraea rosea</name>
    <dbReference type="NCBI Taxonomy" id="638574"/>
    <lineage>
        <taxon>Bacteria</taxon>
        <taxon>Bacillati</taxon>
        <taxon>Actinomycetota</taxon>
        <taxon>Actinomycetes</taxon>
        <taxon>Streptosporangiales</taxon>
        <taxon>Streptosporangiaceae</taxon>
        <taxon>Nonomuraea</taxon>
    </lineage>
</organism>
<dbReference type="CDD" id="cd12108">
    <property type="entry name" value="Hr-like"/>
    <property type="match status" value="1"/>
</dbReference>
<sequence>MPDYGHDLLFSANLVPHAQQADTVVALAQLAERAGLDLVTFQDHPYQPAFLDTWTLLSYVAASTETIRLAGNVHPLPLRPPAMLAQAAASLDILSHGRFELALGTGGFWDAIASIGGPRLTPGQAVDALEEGIPIIRAAWDTGTPGGIQHHGEHYRIDGAKRGPRPAHDIGIWLGAYKPRMLRLTGRLADGWLPSLPYLRSTDKIGEGNAIIDEAATEAGRSPEDIRRLLNLGAELPPAQLAELALTHGISVFTLMADDPAVMQRFALETAPAVRELVAAERDRARAATAQATTSQPATAQVTTAQVTSSHATSSHVTAAEATAEAPMKTTAEAPRETTAEAPRETTAPDAPATSSQAASGQAASWQTGGRAAAPRSAVAQGTPLAAVPTPDDGVRLTDARVWDESTRPAGPRPDSERRYTPREQADGRHLIDVHDHLRGELAQLRDLVDQVAAGTLDASAARSHINTMTMRQNNWTLSAYCESYCRLVTMHHSGEDAVVFPRLRRAEPELAPVLDRLAEEHQAIHKIIERIDRALVAFVTDPGGLDHLRTTVDLLTDSLLSHLSYEEHELVEPLARHGL</sequence>
<evidence type="ECO:0000259" key="3">
    <source>
        <dbReference type="Pfam" id="PF00296"/>
    </source>
</evidence>
<dbReference type="CDD" id="cd01097">
    <property type="entry name" value="Tetrahydromethanopterin_reductase"/>
    <property type="match status" value="1"/>
</dbReference>
<gene>
    <name evidence="5" type="ORF">GCM10022419_041280</name>
</gene>
<feature type="compositionally biased region" description="Low complexity" evidence="2">
    <location>
        <begin position="288"/>
        <end position="333"/>
    </location>
</feature>
<evidence type="ECO:0000313" key="5">
    <source>
        <dbReference type="EMBL" id="GAA3556540.1"/>
    </source>
</evidence>
<dbReference type="Gene3D" id="3.20.20.30">
    <property type="entry name" value="Luciferase-like domain"/>
    <property type="match status" value="1"/>
</dbReference>
<dbReference type="EMBL" id="BAABDQ010000008">
    <property type="protein sequence ID" value="GAA3556540.1"/>
    <property type="molecule type" value="Genomic_DNA"/>
</dbReference>
<dbReference type="InterPro" id="IPR012312">
    <property type="entry name" value="Hemerythrin-like"/>
</dbReference>
<evidence type="ECO:0000256" key="2">
    <source>
        <dbReference type="SAM" id="MobiDB-lite"/>
    </source>
</evidence>
<reference evidence="6" key="1">
    <citation type="journal article" date="2019" name="Int. J. Syst. Evol. Microbiol.">
        <title>The Global Catalogue of Microorganisms (GCM) 10K type strain sequencing project: providing services to taxonomists for standard genome sequencing and annotation.</title>
        <authorList>
            <consortium name="The Broad Institute Genomics Platform"/>
            <consortium name="The Broad Institute Genome Sequencing Center for Infectious Disease"/>
            <person name="Wu L."/>
            <person name="Ma J."/>
        </authorList>
    </citation>
    <scope>NUCLEOTIDE SEQUENCE [LARGE SCALE GENOMIC DNA]</scope>
    <source>
        <strain evidence="6">JCM 17326</strain>
    </source>
</reference>
<dbReference type="Proteomes" id="UP001500630">
    <property type="component" value="Unassembled WGS sequence"/>
</dbReference>
<proteinExistence type="predicted"/>
<dbReference type="Gene3D" id="1.20.120.520">
    <property type="entry name" value="nmb1532 protein domain like"/>
    <property type="match status" value="1"/>
</dbReference>
<evidence type="ECO:0008006" key="7">
    <source>
        <dbReference type="Google" id="ProtNLM"/>
    </source>
</evidence>
<protein>
    <recommendedName>
        <fullName evidence="7">LLM class flavin-dependent oxidoreductase</fullName>
    </recommendedName>
</protein>
<feature type="compositionally biased region" description="Basic and acidic residues" evidence="2">
    <location>
        <begin position="414"/>
        <end position="430"/>
    </location>
</feature>
<evidence type="ECO:0000313" key="6">
    <source>
        <dbReference type="Proteomes" id="UP001500630"/>
    </source>
</evidence>
<keyword evidence="6" id="KW-1185">Reference proteome</keyword>
<evidence type="ECO:0000259" key="4">
    <source>
        <dbReference type="Pfam" id="PF01814"/>
    </source>
</evidence>
<dbReference type="PANTHER" id="PTHR43244">
    <property type="match status" value="1"/>
</dbReference>
<feature type="compositionally biased region" description="Low complexity" evidence="2">
    <location>
        <begin position="345"/>
        <end position="370"/>
    </location>
</feature>
<accession>A0ABP6WY35</accession>